<dbReference type="SUPFAM" id="SSF55920">
    <property type="entry name" value="Creatinase/aminopeptidase"/>
    <property type="match status" value="1"/>
</dbReference>
<dbReference type="RefSeq" id="WP_126799239.1">
    <property type="nucleotide sequence ID" value="NZ_PIPO01000004.1"/>
</dbReference>
<organism evidence="2 3">
    <name type="scientific">Aliidiomarina soli</name>
    <dbReference type="NCBI Taxonomy" id="1928574"/>
    <lineage>
        <taxon>Bacteria</taxon>
        <taxon>Pseudomonadati</taxon>
        <taxon>Pseudomonadota</taxon>
        <taxon>Gammaproteobacteria</taxon>
        <taxon>Alteromonadales</taxon>
        <taxon>Idiomarinaceae</taxon>
        <taxon>Aliidiomarina</taxon>
    </lineage>
</organism>
<keyword evidence="2" id="KW-0031">Aminopeptidase</keyword>
<keyword evidence="2" id="KW-0645">Protease</keyword>
<dbReference type="Gene3D" id="3.90.230.10">
    <property type="entry name" value="Creatinase/methionine aminopeptidase superfamily"/>
    <property type="match status" value="1"/>
</dbReference>
<accession>A0A432WFC4</accession>
<dbReference type="Pfam" id="PF00557">
    <property type="entry name" value="Peptidase_M24"/>
    <property type="match status" value="1"/>
</dbReference>
<dbReference type="AlphaFoldDB" id="A0A432WFC4"/>
<proteinExistence type="predicted"/>
<comment type="caution">
    <text evidence="2">The sequence shown here is derived from an EMBL/GenBank/DDBJ whole genome shotgun (WGS) entry which is preliminary data.</text>
</comment>
<keyword evidence="3" id="KW-1185">Reference proteome</keyword>
<keyword evidence="2" id="KW-0378">Hydrolase</keyword>
<dbReference type="GO" id="GO:0004177">
    <property type="term" value="F:aminopeptidase activity"/>
    <property type="evidence" value="ECO:0007669"/>
    <property type="project" value="UniProtKB-KW"/>
</dbReference>
<gene>
    <name evidence="2" type="ORF">CWE14_09965</name>
</gene>
<evidence type="ECO:0000313" key="2">
    <source>
        <dbReference type="EMBL" id="RUO32464.1"/>
    </source>
</evidence>
<sequence length="474" mass="53209">MKTNKKDQRVYKHGVLTFLAIVVALLVILIISTLFTPAQAQQEPATQGRVIASAEEFAVLPFRDRIEPENTILNQRLEQLLPPLMEQAGLDMWLVINREYAEDPVYFSLVPQPTFAARRTTMLVFNRTENGTIERLSVNTYPLGGPYESAWSGGDLDEQWAALASLIEQKDPAQIGINVSTHWPEADGLTKALHQRLLDALPESYHPRLTSAEQLTVRWLETRTQAELDVYAQAVGLARGVIAEAFSSRVITPGATTTDDVAWYIRQRFADLNLPAWFMPYVTFQRQHNQCSDDMPFCSNGRGVIQRGDVLHTDVGICYLKMCTDTQEMAYVLRNHENDAPAGLKTALRTGNQWQDILTSEFVSGRSGNDILAATRAESERQGITSSTYTHPIGLFGHAPGPTIEMWDNQGPTAVNGDWPLHPNTAYAIEGNIRQPLPEWDNQTIQIMLEQTAYFDGERVVYAAGRQTEWHLVR</sequence>
<reference evidence="2 3" key="1">
    <citation type="journal article" date="2011" name="Front. Microbiol.">
        <title>Genomic signatures of strain selection and enhancement in Bacillus atrophaeus var. globigii, a historical biowarfare simulant.</title>
        <authorList>
            <person name="Gibbons H.S."/>
            <person name="Broomall S.M."/>
            <person name="McNew L.A."/>
            <person name="Daligault H."/>
            <person name="Chapman C."/>
            <person name="Bruce D."/>
            <person name="Karavis M."/>
            <person name="Krepps M."/>
            <person name="McGregor P.A."/>
            <person name="Hong C."/>
            <person name="Park K.H."/>
            <person name="Akmal A."/>
            <person name="Feldman A."/>
            <person name="Lin J.S."/>
            <person name="Chang W.E."/>
            <person name="Higgs B.W."/>
            <person name="Demirev P."/>
            <person name="Lindquist J."/>
            <person name="Liem A."/>
            <person name="Fochler E."/>
            <person name="Read T.D."/>
            <person name="Tapia R."/>
            <person name="Johnson S."/>
            <person name="Bishop-Lilly K.A."/>
            <person name="Detter C."/>
            <person name="Han C."/>
            <person name="Sozhamannan S."/>
            <person name="Rosenzweig C.N."/>
            <person name="Skowronski E.W."/>
        </authorList>
    </citation>
    <scope>NUCLEOTIDE SEQUENCE [LARGE SCALE GENOMIC DNA]</scope>
    <source>
        <strain evidence="2 3">Y4G10-17</strain>
    </source>
</reference>
<dbReference type="InterPro" id="IPR000994">
    <property type="entry name" value="Pept_M24"/>
</dbReference>
<dbReference type="EMBL" id="PIPO01000004">
    <property type="protein sequence ID" value="RUO32464.1"/>
    <property type="molecule type" value="Genomic_DNA"/>
</dbReference>
<protein>
    <submittedName>
        <fullName evidence="2">Xaa-Pro aminopeptidase</fullName>
    </submittedName>
</protein>
<name>A0A432WFC4_9GAMM</name>
<dbReference type="Proteomes" id="UP000287823">
    <property type="component" value="Unassembled WGS sequence"/>
</dbReference>
<feature type="domain" description="Peptidase M24" evidence="1">
    <location>
        <begin position="233"/>
        <end position="440"/>
    </location>
</feature>
<evidence type="ECO:0000313" key="3">
    <source>
        <dbReference type="Proteomes" id="UP000287823"/>
    </source>
</evidence>
<evidence type="ECO:0000259" key="1">
    <source>
        <dbReference type="Pfam" id="PF00557"/>
    </source>
</evidence>
<dbReference type="InterPro" id="IPR036005">
    <property type="entry name" value="Creatinase/aminopeptidase-like"/>
</dbReference>